<comment type="caution">
    <text evidence="5">The sequence shown here is derived from an EMBL/GenBank/DDBJ whole genome shotgun (WGS) entry which is preliminary data.</text>
</comment>
<feature type="region of interest" description="Disordered" evidence="3">
    <location>
        <begin position="227"/>
        <end position="248"/>
    </location>
</feature>
<dbReference type="AlphaFoldDB" id="A0A6A5GV46"/>
<dbReference type="EMBL" id="WUAV01000004">
    <property type="protein sequence ID" value="KAF1758343.1"/>
    <property type="molecule type" value="Genomic_DNA"/>
</dbReference>
<dbReference type="GeneID" id="9814015"/>
<name>A0A6A5GV46_CAERE</name>
<dbReference type="RefSeq" id="XP_053585242.1">
    <property type="nucleotide sequence ID" value="XM_053730470.1"/>
</dbReference>
<evidence type="ECO:0000256" key="1">
    <source>
        <dbReference type="ARBA" id="ARBA00038443"/>
    </source>
</evidence>
<dbReference type="GO" id="GO:0006406">
    <property type="term" value="P:mRNA export from nucleus"/>
    <property type="evidence" value="ECO:0007669"/>
    <property type="project" value="TreeGrafter"/>
</dbReference>
<feature type="region of interest" description="Disordered" evidence="3">
    <location>
        <begin position="48"/>
        <end position="69"/>
    </location>
</feature>
<dbReference type="GO" id="GO:0070390">
    <property type="term" value="C:transcription export complex 2"/>
    <property type="evidence" value="ECO:0007669"/>
    <property type="project" value="TreeGrafter"/>
</dbReference>
<dbReference type="InterPro" id="IPR000717">
    <property type="entry name" value="PCI_dom"/>
</dbReference>
<organism evidence="5 6">
    <name type="scientific">Caenorhabditis remanei</name>
    <name type="common">Caenorhabditis vulgaris</name>
    <dbReference type="NCBI Taxonomy" id="31234"/>
    <lineage>
        <taxon>Eukaryota</taxon>
        <taxon>Metazoa</taxon>
        <taxon>Ecdysozoa</taxon>
        <taxon>Nematoda</taxon>
        <taxon>Chromadorea</taxon>
        <taxon>Rhabditida</taxon>
        <taxon>Rhabditina</taxon>
        <taxon>Rhabditomorpha</taxon>
        <taxon>Rhabditoidea</taxon>
        <taxon>Rhabditidae</taxon>
        <taxon>Peloderinae</taxon>
        <taxon>Caenorhabditis</taxon>
    </lineage>
</organism>
<proteinExistence type="inferred from homology"/>
<evidence type="ECO:0000313" key="5">
    <source>
        <dbReference type="EMBL" id="KAF1758343.1"/>
    </source>
</evidence>
<dbReference type="Proteomes" id="UP000483820">
    <property type="component" value="Chromosome IV"/>
</dbReference>
<reference evidence="5 6" key="1">
    <citation type="submission" date="2019-12" db="EMBL/GenBank/DDBJ databases">
        <title>Chromosome-level assembly of the Caenorhabditis remanei genome.</title>
        <authorList>
            <person name="Teterina A.A."/>
            <person name="Willis J.H."/>
            <person name="Phillips P.C."/>
        </authorList>
    </citation>
    <scope>NUCLEOTIDE SEQUENCE [LARGE SCALE GENOMIC DNA]</scope>
    <source>
        <strain evidence="5 6">PX506</strain>
        <tissue evidence="5">Whole organism</tissue>
    </source>
</reference>
<dbReference type="PANTHER" id="PTHR12436">
    <property type="entry name" value="80 KDA MCM3-ASSOCIATED PROTEIN"/>
    <property type="match status" value="1"/>
</dbReference>
<dbReference type="Gene3D" id="1.25.40.990">
    <property type="match status" value="1"/>
</dbReference>
<dbReference type="PANTHER" id="PTHR12436:SF3">
    <property type="entry name" value="GERMINAL-CENTER ASSOCIATED NUCLEAR PROTEIN"/>
    <property type="match status" value="1"/>
</dbReference>
<evidence type="ECO:0000259" key="4">
    <source>
        <dbReference type="PROSITE" id="PS50250"/>
    </source>
</evidence>
<dbReference type="InterPro" id="IPR045107">
    <property type="entry name" value="SAC3/GANP/THP3"/>
</dbReference>
<evidence type="ECO:0000256" key="2">
    <source>
        <dbReference type="SAM" id="Coils"/>
    </source>
</evidence>
<dbReference type="Pfam" id="PF03399">
    <property type="entry name" value="SAC3_GANP"/>
    <property type="match status" value="1"/>
</dbReference>
<dbReference type="KEGG" id="crq:GCK72_014801"/>
<dbReference type="CTD" id="9814015"/>
<feature type="coiled-coil region" evidence="2">
    <location>
        <begin position="713"/>
        <end position="783"/>
    </location>
</feature>
<accession>A0A6A5GV46</accession>
<feature type="domain" description="PCI" evidence="4">
    <location>
        <begin position="402"/>
        <end position="576"/>
    </location>
</feature>
<feature type="region of interest" description="Disordered" evidence="3">
    <location>
        <begin position="107"/>
        <end position="157"/>
    </location>
</feature>
<dbReference type="InterPro" id="IPR005062">
    <property type="entry name" value="SAC3/GANP/THP3_conserved"/>
</dbReference>
<sequence>MDPPPFNFNTAPSTSGKPPAASSAFGAAVPKVAFGSSFGKPSILSQAAKRATEAPTEPNAPGVVPSKNSLASRLTVLGKNKESIFKSQGDSADRKVPVLQEGQFAIRPRTREGKWPVGSLANRRRAATPDGSENKTSIFKNPSDPKPAGNIVKPSFFGRQNVDNKSVFGSVKPIVDDDSHDETDHATSNEAPTTMFGVPLATSSSKGFGTMSFKTDKAGASFKPFADRTWRPANRPTSAPGNRQGKMGPEEAKLIQSLVSLRGRKCLEDYDKYMLLDDRDKILCQLREVDSPSIQRLERCEEMCTEKERYQRIVQKGVSPFECDIETGDVSHEMMVLDEFPESPEQRAAWYNFLWNRTRALRKEVTQLSLSDALALNLVERCTRLHILFGYVLCDLETEHFDAAMNNETLGKCLQTLRHFYEDFEKRGIPCVNEAEFRSYDVMLHMNDTNILSQVLSYRSEVRQSQSVRLSLQLASAFRDKNYYRFFRLLQTQASYLQCCVAHKLFTVTRTNAISIMANAYGRNSFPLDKLQRTLGFDSVSDLTSVLNTYGLRTEGSDYVVLSRDDLTLNETVPITTYQWIDQKTSEKLSSVVYGPGLFQFIASRCDVSNSFNHHHEYVHDKVLDSVLSGSDIPPVNNSSISSFSQSGGSLSMQATIEQRKKAEEERLRKVAEAQRHQLVEKLMTRVIDQVTAGIVDEEIRKARILRKQMIAFENARKLKEEQERLIKEMELKRKEKEKEVARNLAMKIAKEAADKELRRITVDEMKKERRERERKLAQHIVNKFWKEVLRSVDCHVKTICVEMVNEKEEILDRLAVISDRLSKQWLLQFWNRWREWVQIKKMMRRCVPRWESEDYANNLVKKYGGKSQTTSPVFPILDRPTNHIQLKIFKKNRQNRIVRDAFGKWRARAHKMSVLKKQAKDRQKRENEFYKRFEKSAKIETRFKFDAPDDWMKTKRRSSETFQEKKPTPDFHNGSFQDLDTSLYVARRHLEEWEPVSEIPDDLKEKLKRRRDSFDRICEEHILKKKKEEALLCDEAKKNNLHIEKVTKEADTLLDETLRYTAELDRMMADIKSRRVDDL</sequence>
<feature type="region of interest" description="Disordered" evidence="3">
    <location>
        <begin position="1"/>
        <end position="23"/>
    </location>
</feature>
<comment type="similarity">
    <text evidence="1">Belongs to the SAC3 family.</text>
</comment>
<keyword evidence="2" id="KW-0175">Coiled coil</keyword>
<dbReference type="PROSITE" id="PS50250">
    <property type="entry name" value="PCI"/>
    <property type="match status" value="1"/>
</dbReference>
<evidence type="ECO:0000256" key="3">
    <source>
        <dbReference type="SAM" id="MobiDB-lite"/>
    </source>
</evidence>
<protein>
    <recommendedName>
        <fullName evidence="4">PCI domain-containing protein</fullName>
    </recommendedName>
</protein>
<feature type="compositionally biased region" description="Basic and acidic residues" evidence="3">
    <location>
        <begin position="174"/>
        <end position="187"/>
    </location>
</feature>
<gene>
    <name evidence="5" type="ORF">GCK72_014801</name>
</gene>
<dbReference type="GO" id="GO:0005737">
    <property type="term" value="C:cytoplasm"/>
    <property type="evidence" value="ECO:0007669"/>
    <property type="project" value="TreeGrafter"/>
</dbReference>
<feature type="compositionally biased region" description="Polar residues" evidence="3">
    <location>
        <begin position="7"/>
        <end position="16"/>
    </location>
</feature>
<evidence type="ECO:0000313" key="6">
    <source>
        <dbReference type="Proteomes" id="UP000483820"/>
    </source>
</evidence>
<feature type="region of interest" description="Disordered" evidence="3">
    <location>
        <begin position="173"/>
        <end position="198"/>
    </location>
</feature>